<keyword evidence="2" id="KW-0067">ATP-binding</keyword>
<dbReference type="InterPro" id="IPR027417">
    <property type="entry name" value="P-loop_NTPase"/>
</dbReference>
<dbReference type="Gene3D" id="3.40.50.300">
    <property type="entry name" value="P-loop containing nucleotide triphosphate hydrolases"/>
    <property type="match status" value="1"/>
</dbReference>
<protein>
    <submittedName>
        <fullName evidence="2">ATP-binding cassette domain-containing protein</fullName>
    </submittedName>
</protein>
<dbReference type="RefSeq" id="WP_335960487.1">
    <property type="nucleotide sequence ID" value="NZ_JAXBLX010000010.1"/>
</dbReference>
<dbReference type="PANTHER" id="PTHR43394:SF1">
    <property type="entry name" value="ATP-BINDING CASSETTE SUB-FAMILY B MEMBER 10, MITOCHONDRIAL"/>
    <property type="match status" value="1"/>
</dbReference>
<evidence type="ECO:0000313" key="3">
    <source>
        <dbReference type="Proteomes" id="UP001589838"/>
    </source>
</evidence>
<organism evidence="2 3">
    <name type="scientific">Halalkalibacter kiskunsagensis</name>
    <dbReference type="NCBI Taxonomy" id="1548599"/>
    <lineage>
        <taxon>Bacteria</taxon>
        <taxon>Bacillati</taxon>
        <taxon>Bacillota</taxon>
        <taxon>Bacilli</taxon>
        <taxon>Bacillales</taxon>
        <taxon>Bacillaceae</taxon>
        <taxon>Halalkalibacter</taxon>
    </lineage>
</organism>
<name>A0ABV6KFB9_9BACI</name>
<dbReference type="InterPro" id="IPR039421">
    <property type="entry name" value="Type_1_exporter"/>
</dbReference>
<comment type="caution">
    <text evidence="2">The sequence shown here is derived from an EMBL/GenBank/DDBJ whole genome shotgun (WGS) entry which is preliminary data.</text>
</comment>
<evidence type="ECO:0000259" key="1">
    <source>
        <dbReference type="Pfam" id="PF00005"/>
    </source>
</evidence>
<dbReference type="GO" id="GO:0005524">
    <property type="term" value="F:ATP binding"/>
    <property type="evidence" value="ECO:0007669"/>
    <property type="project" value="UniProtKB-KW"/>
</dbReference>
<reference evidence="2 3" key="1">
    <citation type="submission" date="2024-09" db="EMBL/GenBank/DDBJ databases">
        <authorList>
            <person name="Sun Q."/>
            <person name="Mori K."/>
        </authorList>
    </citation>
    <scope>NUCLEOTIDE SEQUENCE [LARGE SCALE GENOMIC DNA]</scope>
    <source>
        <strain evidence="2 3">NCAIM B.02610</strain>
    </source>
</reference>
<dbReference type="PANTHER" id="PTHR43394">
    <property type="entry name" value="ATP-DEPENDENT PERMEASE MDL1, MITOCHONDRIAL"/>
    <property type="match status" value="1"/>
</dbReference>
<keyword evidence="2" id="KW-0547">Nucleotide-binding</keyword>
<evidence type="ECO:0000313" key="2">
    <source>
        <dbReference type="EMBL" id="MFC0470743.1"/>
    </source>
</evidence>
<accession>A0ABV6KFB9</accession>
<proteinExistence type="predicted"/>
<dbReference type="Pfam" id="PF00005">
    <property type="entry name" value="ABC_tran"/>
    <property type="match status" value="1"/>
</dbReference>
<gene>
    <name evidence="2" type="ORF">ACFFHM_09620</name>
</gene>
<dbReference type="SUPFAM" id="SSF52540">
    <property type="entry name" value="P-loop containing nucleoside triphosphate hydrolases"/>
    <property type="match status" value="1"/>
</dbReference>
<dbReference type="InterPro" id="IPR003439">
    <property type="entry name" value="ABC_transporter-like_ATP-bd"/>
</dbReference>
<sequence length="145" mass="16071">MIAAAKAANVHDFIMELKNDYDTILGERGMRLSGGQKQRVAIARALLKDPRILILDEATSALDAESEALVTAALEKLMENRTTVVIAHRLATVVRADQILVLDRGGIVENGTHKELLQLNGVYRNLYEKQLKAMKPDELENVHSI</sequence>
<feature type="domain" description="ABC transporter" evidence="1">
    <location>
        <begin position="11"/>
        <end position="60"/>
    </location>
</feature>
<dbReference type="EMBL" id="JBHLUX010000025">
    <property type="protein sequence ID" value="MFC0470743.1"/>
    <property type="molecule type" value="Genomic_DNA"/>
</dbReference>
<keyword evidence="3" id="KW-1185">Reference proteome</keyword>
<dbReference type="Proteomes" id="UP001589838">
    <property type="component" value="Unassembled WGS sequence"/>
</dbReference>